<keyword evidence="2" id="KW-1185">Reference proteome</keyword>
<reference evidence="2" key="1">
    <citation type="journal article" date="2013" name="PLoS Pathog.">
        <title>Deciphering the cryptic genome: genome-wide analyses of the rice pathogen Fusarium fujikuroi reveal complex regulation of secondary metabolism and novel metabolites.</title>
        <authorList>
            <person name="Wiemann P."/>
            <person name="Sieber C.M."/>
            <person name="von Bargen K.W."/>
            <person name="Studt L."/>
            <person name="Niehaus E.M."/>
            <person name="Espino J.J."/>
            <person name="Huss K."/>
            <person name="Michielse C.B."/>
            <person name="Albermann S."/>
            <person name="Wagner D."/>
            <person name="Bergner S.V."/>
            <person name="Connolly L.R."/>
            <person name="Fischer A."/>
            <person name="Reuter G."/>
            <person name="Kleigrewe K."/>
            <person name="Bald T."/>
            <person name="Wingfield B.D."/>
            <person name="Ophir R."/>
            <person name="Freeman S."/>
            <person name="Hippler M."/>
            <person name="Smith K.M."/>
            <person name="Brown D.W."/>
            <person name="Proctor R.H."/>
            <person name="Munsterkotter M."/>
            <person name="Freitag M."/>
            <person name="Humpf H.U."/>
            <person name="Guldener U."/>
            <person name="Tudzynski B."/>
        </authorList>
    </citation>
    <scope>NUCLEOTIDE SEQUENCE [LARGE SCALE GENOMIC DNA]</scope>
    <source>
        <strain evidence="2">CBS 195.34 / IMI 58289 / NRRL A-6831</strain>
    </source>
</reference>
<dbReference type="HOGENOM" id="CLU_1042246_0_0_1"/>
<dbReference type="STRING" id="1279085.S0E6K5"/>
<dbReference type="VEuPathDB" id="FungiDB:FFUJ_06488"/>
<dbReference type="RefSeq" id="XP_023432588.1">
    <property type="nucleotide sequence ID" value="XM_023579819.1"/>
</dbReference>
<evidence type="ECO:0000313" key="2">
    <source>
        <dbReference type="Proteomes" id="UP000016800"/>
    </source>
</evidence>
<sequence length="267" mass="30438">MSDFNQAVTSAQLRGARLVALFNDPDVVYKASEEEMLKRPSPDQRSGLNRWREAEMRTVWNNFWTQLLNPYPMDPTIFLPSSASLPWSFQDVLWYLFQIYDSKSSGLNSDAVFASEHSSTQYGALGPKLERKNCFNGSESSKNTGQGDNLVPWTSSLMNTIQRAIWRSHVGHKPASNVYICAVNTRKVPQGQFARDMWLLDTSAYPRSNWLRLENPEYDNREYLSQGVIHHGGRSSTFSLQDLVSSGLYKEYPEQSSTLKVFGRIEC</sequence>
<dbReference type="AlphaFoldDB" id="S0E6K5"/>
<dbReference type="GeneID" id="35399965"/>
<protein>
    <submittedName>
        <fullName evidence="1">Uncharacterized protein</fullName>
    </submittedName>
</protein>
<proteinExistence type="predicted"/>
<evidence type="ECO:0000313" key="1">
    <source>
        <dbReference type="EMBL" id="CCT70509.1"/>
    </source>
</evidence>
<name>S0E6K5_GIBF5</name>
<dbReference type="Proteomes" id="UP000016800">
    <property type="component" value="Chromosome VI"/>
</dbReference>
<dbReference type="EMBL" id="HF679028">
    <property type="protein sequence ID" value="CCT70509.1"/>
    <property type="molecule type" value="Genomic_DNA"/>
</dbReference>
<accession>S0E6K5</accession>
<gene>
    <name evidence="1" type="ORF">FFUJ_06488</name>
</gene>
<organism evidence="1 2">
    <name type="scientific">Gibberella fujikuroi (strain CBS 195.34 / IMI 58289 / NRRL A-6831)</name>
    <name type="common">Bakanae and foot rot disease fungus</name>
    <name type="synonym">Fusarium fujikuroi</name>
    <dbReference type="NCBI Taxonomy" id="1279085"/>
    <lineage>
        <taxon>Eukaryota</taxon>
        <taxon>Fungi</taxon>
        <taxon>Dikarya</taxon>
        <taxon>Ascomycota</taxon>
        <taxon>Pezizomycotina</taxon>
        <taxon>Sordariomycetes</taxon>
        <taxon>Hypocreomycetidae</taxon>
        <taxon>Hypocreales</taxon>
        <taxon>Nectriaceae</taxon>
        <taxon>Fusarium</taxon>
        <taxon>Fusarium fujikuroi species complex</taxon>
    </lineage>
</organism>